<dbReference type="NCBIfam" id="TIGR00215">
    <property type="entry name" value="lpxB"/>
    <property type="match status" value="1"/>
</dbReference>
<evidence type="ECO:0000256" key="1">
    <source>
        <dbReference type="ARBA" id="ARBA00002056"/>
    </source>
</evidence>
<organism evidence="12 13">
    <name type="scientific">Legionella rubrilucens</name>
    <dbReference type="NCBI Taxonomy" id="458"/>
    <lineage>
        <taxon>Bacteria</taxon>
        <taxon>Pseudomonadati</taxon>
        <taxon>Pseudomonadota</taxon>
        <taxon>Gammaproteobacteria</taxon>
        <taxon>Legionellales</taxon>
        <taxon>Legionellaceae</taxon>
        <taxon>Legionella</taxon>
    </lineage>
</organism>
<evidence type="ECO:0000256" key="5">
    <source>
        <dbReference type="ARBA" id="ARBA00022516"/>
    </source>
</evidence>
<dbReference type="PANTHER" id="PTHR30372:SF4">
    <property type="entry name" value="LIPID-A-DISACCHARIDE SYNTHASE, MITOCHONDRIAL-RELATED"/>
    <property type="match status" value="1"/>
</dbReference>
<comment type="similarity">
    <text evidence="2 11">Belongs to the LpxB family.</text>
</comment>
<dbReference type="OrthoDB" id="9801642at2"/>
<evidence type="ECO:0000256" key="8">
    <source>
        <dbReference type="ARBA" id="ARBA00022679"/>
    </source>
</evidence>
<dbReference type="GO" id="GO:0009245">
    <property type="term" value="P:lipid A biosynthetic process"/>
    <property type="evidence" value="ECO:0007669"/>
    <property type="project" value="UniProtKB-UniRule"/>
</dbReference>
<keyword evidence="13" id="KW-1185">Reference proteome</keyword>
<name>A0A0W0XXB0_9GAMM</name>
<keyword evidence="6 11" id="KW-0441">Lipid A biosynthesis</keyword>
<evidence type="ECO:0000313" key="13">
    <source>
        <dbReference type="Proteomes" id="UP000054608"/>
    </source>
</evidence>
<keyword evidence="9 11" id="KW-0443">Lipid metabolism</keyword>
<dbReference type="AlphaFoldDB" id="A0A0W0XXB0"/>
<keyword evidence="8 11" id="KW-0808">Transferase</keyword>
<dbReference type="STRING" id="458.Lrub_0439"/>
<dbReference type="RefSeq" id="WP_058530576.1">
    <property type="nucleotide sequence ID" value="NZ_CAAAIN010000003.1"/>
</dbReference>
<evidence type="ECO:0000256" key="11">
    <source>
        <dbReference type="HAMAP-Rule" id="MF_00392"/>
    </source>
</evidence>
<dbReference type="Proteomes" id="UP000054608">
    <property type="component" value="Unassembled WGS sequence"/>
</dbReference>
<dbReference type="SUPFAM" id="SSF53756">
    <property type="entry name" value="UDP-Glycosyltransferase/glycogen phosphorylase"/>
    <property type="match status" value="1"/>
</dbReference>
<protein>
    <recommendedName>
        <fullName evidence="4 11">Lipid-A-disaccharide synthase</fullName>
        <ecNumber evidence="3 11">2.4.1.182</ecNumber>
    </recommendedName>
</protein>
<gene>
    <name evidence="12" type="primary">lpxB_1</name>
    <name evidence="11" type="synonym">lpxB</name>
    <name evidence="12" type="ORF">Lrub_0439</name>
</gene>
<dbReference type="GO" id="GO:0008915">
    <property type="term" value="F:lipid-A-disaccharide synthase activity"/>
    <property type="evidence" value="ECO:0007669"/>
    <property type="project" value="UniProtKB-UniRule"/>
</dbReference>
<comment type="catalytic activity">
    <reaction evidence="10 11">
        <text>a lipid X + a UDP-2-N,3-O-bis[(3R)-3-hydroxyacyl]-alpha-D-glucosamine = a lipid A disaccharide + UDP + H(+)</text>
        <dbReference type="Rhea" id="RHEA:67828"/>
        <dbReference type="ChEBI" id="CHEBI:15378"/>
        <dbReference type="ChEBI" id="CHEBI:58223"/>
        <dbReference type="ChEBI" id="CHEBI:137748"/>
        <dbReference type="ChEBI" id="CHEBI:176338"/>
        <dbReference type="ChEBI" id="CHEBI:176343"/>
        <dbReference type="EC" id="2.4.1.182"/>
    </reaction>
</comment>
<dbReference type="HAMAP" id="MF_00392">
    <property type="entry name" value="LpxB"/>
    <property type="match status" value="1"/>
</dbReference>
<evidence type="ECO:0000256" key="2">
    <source>
        <dbReference type="ARBA" id="ARBA00007868"/>
    </source>
</evidence>
<dbReference type="PANTHER" id="PTHR30372">
    <property type="entry name" value="LIPID-A-DISACCHARIDE SYNTHASE"/>
    <property type="match status" value="1"/>
</dbReference>
<evidence type="ECO:0000256" key="4">
    <source>
        <dbReference type="ARBA" id="ARBA00020902"/>
    </source>
</evidence>
<dbReference type="GO" id="GO:0005543">
    <property type="term" value="F:phospholipid binding"/>
    <property type="evidence" value="ECO:0007669"/>
    <property type="project" value="TreeGrafter"/>
</dbReference>
<dbReference type="EC" id="2.4.1.182" evidence="3 11"/>
<sequence length="383" mass="42813">MNSPQPKKVVIVAGEESGDAHAAKLVSKLLAWDPTLELSGIGGRHMQQAGVNVISDLASFGVTGITEVVRHFMVIKKAWKLIKTHLQTVQPDLLILIDYPGFNLRLARFAKRVLGLRIVYYISPQIWAWKANRIHTIRECVDRMAVILPFEKKLYQQEDVAVSFVGHPLVNKIPVYDNLASVRMSLNLPLDKRLIALLPGSRRNEIDRHMPVLLKTAEQLGRQFNDVHFVIPIAATIDASLVRSYFSHSQVPVSFLEGQAIDAAACSDCVVVASGTASLECALLAKPMCIIYKASLLTYIAATKLIKVKYLGLCNLLKNQMIVPELLQYDCNPTQLARLINELLHDQDMARAMVHRLQVLRRELSSEQADLSIDELIKEELSI</sequence>
<comment type="pathway">
    <text evidence="11">Bacterial outer membrane biogenesis; LPS lipid A biosynthesis.</text>
</comment>
<keyword evidence="7 11" id="KW-0328">Glycosyltransferase</keyword>
<dbReference type="PATRIC" id="fig|458.5.peg.455"/>
<evidence type="ECO:0000256" key="6">
    <source>
        <dbReference type="ARBA" id="ARBA00022556"/>
    </source>
</evidence>
<keyword evidence="5 11" id="KW-0444">Lipid biosynthesis</keyword>
<evidence type="ECO:0000313" key="12">
    <source>
        <dbReference type="EMBL" id="KTD49340.1"/>
    </source>
</evidence>
<proteinExistence type="inferred from homology"/>
<evidence type="ECO:0000256" key="7">
    <source>
        <dbReference type="ARBA" id="ARBA00022676"/>
    </source>
</evidence>
<dbReference type="InterPro" id="IPR003835">
    <property type="entry name" value="Glyco_trans_19"/>
</dbReference>
<dbReference type="Pfam" id="PF02684">
    <property type="entry name" value="LpxB"/>
    <property type="match status" value="1"/>
</dbReference>
<comment type="caution">
    <text evidence="12">The sequence shown here is derived from an EMBL/GenBank/DDBJ whole genome shotgun (WGS) entry which is preliminary data.</text>
</comment>
<accession>A0A0W0XXB0</accession>
<reference evidence="12 13" key="1">
    <citation type="submission" date="2015-11" db="EMBL/GenBank/DDBJ databases">
        <title>Genomic analysis of 38 Legionella species identifies large and diverse effector repertoires.</title>
        <authorList>
            <person name="Burstein D."/>
            <person name="Amaro F."/>
            <person name="Zusman T."/>
            <person name="Lifshitz Z."/>
            <person name="Cohen O."/>
            <person name="Gilbert J.A."/>
            <person name="Pupko T."/>
            <person name="Shuman H.A."/>
            <person name="Segal G."/>
        </authorList>
    </citation>
    <scope>NUCLEOTIDE SEQUENCE [LARGE SCALE GENOMIC DNA]</scope>
    <source>
        <strain evidence="12 13">WA-270A-C2</strain>
    </source>
</reference>
<dbReference type="GO" id="GO:0016020">
    <property type="term" value="C:membrane"/>
    <property type="evidence" value="ECO:0007669"/>
    <property type="project" value="GOC"/>
</dbReference>
<evidence type="ECO:0000256" key="10">
    <source>
        <dbReference type="ARBA" id="ARBA00048975"/>
    </source>
</evidence>
<dbReference type="UniPathway" id="UPA00973"/>
<evidence type="ECO:0000256" key="9">
    <source>
        <dbReference type="ARBA" id="ARBA00023098"/>
    </source>
</evidence>
<dbReference type="EMBL" id="LNYT01000006">
    <property type="protein sequence ID" value="KTD49340.1"/>
    <property type="molecule type" value="Genomic_DNA"/>
</dbReference>
<evidence type="ECO:0000256" key="3">
    <source>
        <dbReference type="ARBA" id="ARBA00012687"/>
    </source>
</evidence>
<comment type="function">
    <text evidence="1 11">Condensation of UDP-2,3-diacylglucosamine and 2,3-diacylglucosamine-1-phosphate to form lipid A disaccharide, a precursor of lipid A, a phosphorylated glycolipid that anchors the lipopolysaccharide to the outer membrane of the cell.</text>
</comment>